<dbReference type="InterPro" id="IPR011990">
    <property type="entry name" value="TPR-like_helical_dom_sf"/>
</dbReference>
<dbReference type="PANTHER" id="PTHR45011">
    <property type="entry name" value="DAP3-BINDING CELL DEATH ENHANCER 1"/>
    <property type="match status" value="1"/>
</dbReference>
<dbReference type="EMBL" id="CACVAY010000045">
    <property type="protein sequence ID" value="CAA6810544.1"/>
    <property type="molecule type" value="Genomic_DNA"/>
</dbReference>
<evidence type="ECO:0008006" key="3">
    <source>
        <dbReference type="Google" id="ProtNLM"/>
    </source>
</evidence>
<accession>A0A6S6SWR5</accession>
<dbReference type="InterPro" id="IPR006597">
    <property type="entry name" value="Sel1-like"/>
</dbReference>
<evidence type="ECO:0000313" key="2">
    <source>
        <dbReference type="EMBL" id="CAA6810544.1"/>
    </source>
</evidence>
<dbReference type="Pfam" id="PF08238">
    <property type="entry name" value="Sel1"/>
    <property type="match status" value="7"/>
</dbReference>
<feature type="chain" id="PRO_5027589986" description="TETRATRICOPEPTIDE REPEAT FAMILY PROTEIN" evidence="1">
    <location>
        <begin position="27"/>
        <end position="365"/>
    </location>
</feature>
<dbReference type="InterPro" id="IPR052748">
    <property type="entry name" value="ISR_Activator"/>
</dbReference>
<organism evidence="2">
    <name type="scientific">uncultured Thiotrichaceae bacterium</name>
    <dbReference type="NCBI Taxonomy" id="298394"/>
    <lineage>
        <taxon>Bacteria</taxon>
        <taxon>Pseudomonadati</taxon>
        <taxon>Pseudomonadota</taxon>
        <taxon>Gammaproteobacteria</taxon>
        <taxon>Thiotrichales</taxon>
        <taxon>Thiotrichaceae</taxon>
        <taxon>environmental samples</taxon>
    </lineage>
</organism>
<proteinExistence type="predicted"/>
<name>A0A6S6SWR5_9GAMM</name>
<dbReference type="Gene3D" id="1.25.40.10">
    <property type="entry name" value="Tetratricopeptide repeat domain"/>
    <property type="match status" value="1"/>
</dbReference>
<sequence>MNKKLSKFGMACLFSVLIIFSSTATAETSQPSTQQDSAAHAQFTQAYALIKENKLADAMKLLQQAADQQHPEALYVLATSYELGLGITQNFKKAHDYYHRAMLLGHRDARFNLALLLIDAEAGFNDLARARNLMQVLANSGDSEAQYNLSLLYKDALTSTKADKTQSFFWLTKAAESGHPDAQNNLGLHFLQTKDAQKAFEWLSRSAEQGVANAQFNLAIMYERGDGITTNPTEALNLLQSAATLGNVNAQHNLGIKYLLGEQVAKDNRQAVTWLTQAAKQQNKKSQYLLGRLYEEGRGNIKADLQQAENWYLLSAKQGHSESQYHLALLLAAKRDNIDAEFWANRAKETGHKKADSLLNKLKSS</sequence>
<feature type="signal peptide" evidence="1">
    <location>
        <begin position="1"/>
        <end position="26"/>
    </location>
</feature>
<gene>
    <name evidence="2" type="ORF">HELGO_WM35710</name>
</gene>
<reference evidence="2" key="1">
    <citation type="submission" date="2020-01" db="EMBL/GenBank/DDBJ databases">
        <authorList>
            <person name="Meier V. D."/>
            <person name="Meier V D."/>
        </authorList>
    </citation>
    <scope>NUCLEOTIDE SEQUENCE</scope>
    <source>
        <strain evidence="2">HLG_WM_MAG_07</strain>
    </source>
</reference>
<dbReference type="PANTHER" id="PTHR45011:SF1">
    <property type="entry name" value="DAP3-BINDING CELL DEATH ENHANCER 1"/>
    <property type="match status" value="1"/>
</dbReference>
<dbReference type="SMART" id="SM00671">
    <property type="entry name" value="SEL1"/>
    <property type="match status" value="8"/>
</dbReference>
<dbReference type="AlphaFoldDB" id="A0A6S6SWR5"/>
<dbReference type="SUPFAM" id="SSF81901">
    <property type="entry name" value="HCP-like"/>
    <property type="match status" value="2"/>
</dbReference>
<keyword evidence="1" id="KW-0732">Signal</keyword>
<evidence type="ECO:0000256" key="1">
    <source>
        <dbReference type="SAM" id="SignalP"/>
    </source>
</evidence>
<protein>
    <recommendedName>
        <fullName evidence="3">TETRATRICOPEPTIDE REPEAT FAMILY PROTEIN</fullName>
    </recommendedName>
</protein>